<dbReference type="PANTHER" id="PTHR37577">
    <property type="entry name" value="INTEGRAL MEMBRANE PROTEIN"/>
    <property type="match status" value="1"/>
</dbReference>
<sequence>MFGDLGTCIREEGFVCGPSFGFKPDADIAGAGVFAAFSTAAFASLVGAAISLVMQRSQYFGKKRTIRKHALAIRRISEAFLISLSDTQIVTSLALLIPTLFWLSCTISAYHYNLVCNLVLISSASHIVSIVVMHKYFGQNRKLGVLRCVMVTANLGFAWVLFYRRNQSTIFPSAKPNSNIPKYIPDNGTLSTGLSLPSACYLGHPNAPASGYANNFTSSPDWLPSNTNTTNQIPSNVTVSNNSSLAGHHSSFIPSTNVTWTQRFEQFSSNDNLTNTGDVVSLAFITASFFLAIGTSLLLSIKNVRCLPHKRRHQVAYIFRCISFLTSYGIMIYGFSQFLELRNWMGKSQLFGRENDEYEIRSFGQLMPIGLLILPVLAFVEQFADRESQSKDEEQILLRNHEGYLSTGE</sequence>
<feature type="transmembrane region" description="Helical" evidence="1">
    <location>
        <begin position="109"/>
        <end position="132"/>
    </location>
</feature>
<gene>
    <name evidence="2" type="ORF">P280DRAFT_551436</name>
</gene>
<dbReference type="Proteomes" id="UP000799753">
    <property type="component" value="Unassembled WGS sequence"/>
</dbReference>
<dbReference type="OrthoDB" id="5427664at2759"/>
<evidence type="ECO:0000313" key="2">
    <source>
        <dbReference type="EMBL" id="KAF2638303.1"/>
    </source>
</evidence>
<feature type="transmembrane region" description="Helical" evidence="1">
    <location>
        <begin position="317"/>
        <end position="335"/>
    </location>
</feature>
<organism evidence="2 3">
    <name type="scientific">Massarina eburnea CBS 473.64</name>
    <dbReference type="NCBI Taxonomy" id="1395130"/>
    <lineage>
        <taxon>Eukaryota</taxon>
        <taxon>Fungi</taxon>
        <taxon>Dikarya</taxon>
        <taxon>Ascomycota</taxon>
        <taxon>Pezizomycotina</taxon>
        <taxon>Dothideomycetes</taxon>
        <taxon>Pleosporomycetidae</taxon>
        <taxon>Pleosporales</taxon>
        <taxon>Massarineae</taxon>
        <taxon>Massarinaceae</taxon>
        <taxon>Massarina</taxon>
    </lineage>
</organism>
<keyword evidence="1" id="KW-1133">Transmembrane helix</keyword>
<feature type="transmembrane region" description="Helical" evidence="1">
    <location>
        <begin position="76"/>
        <end position="103"/>
    </location>
</feature>
<keyword evidence="1" id="KW-0812">Transmembrane</keyword>
<feature type="transmembrane region" description="Helical" evidence="1">
    <location>
        <begin position="279"/>
        <end position="301"/>
    </location>
</feature>
<proteinExistence type="predicted"/>
<keyword evidence="3" id="KW-1185">Reference proteome</keyword>
<reference evidence="2" key="1">
    <citation type="journal article" date="2020" name="Stud. Mycol.">
        <title>101 Dothideomycetes genomes: a test case for predicting lifestyles and emergence of pathogens.</title>
        <authorList>
            <person name="Haridas S."/>
            <person name="Albert R."/>
            <person name="Binder M."/>
            <person name="Bloem J."/>
            <person name="Labutti K."/>
            <person name="Salamov A."/>
            <person name="Andreopoulos B."/>
            <person name="Baker S."/>
            <person name="Barry K."/>
            <person name="Bills G."/>
            <person name="Bluhm B."/>
            <person name="Cannon C."/>
            <person name="Castanera R."/>
            <person name="Culley D."/>
            <person name="Daum C."/>
            <person name="Ezra D."/>
            <person name="Gonzalez J."/>
            <person name="Henrissat B."/>
            <person name="Kuo A."/>
            <person name="Liang C."/>
            <person name="Lipzen A."/>
            <person name="Lutzoni F."/>
            <person name="Magnuson J."/>
            <person name="Mondo S."/>
            <person name="Nolan M."/>
            <person name="Ohm R."/>
            <person name="Pangilinan J."/>
            <person name="Park H.-J."/>
            <person name="Ramirez L."/>
            <person name="Alfaro M."/>
            <person name="Sun H."/>
            <person name="Tritt A."/>
            <person name="Yoshinaga Y."/>
            <person name="Zwiers L.-H."/>
            <person name="Turgeon B."/>
            <person name="Goodwin S."/>
            <person name="Spatafora J."/>
            <person name="Crous P."/>
            <person name="Grigoriev I."/>
        </authorList>
    </citation>
    <scope>NUCLEOTIDE SEQUENCE</scope>
    <source>
        <strain evidence="2">CBS 473.64</strain>
    </source>
</reference>
<feature type="transmembrane region" description="Helical" evidence="1">
    <location>
        <begin position="144"/>
        <end position="163"/>
    </location>
</feature>
<feature type="transmembrane region" description="Helical" evidence="1">
    <location>
        <begin position="362"/>
        <end position="380"/>
    </location>
</feature>
<dbReference type="PANTHER" id="PTHR37577:SF1">
    <property type="entry name" value="INTEGRAL MEMBRANE PROTEIN"/>
    <property type="match status" value="1"/>
</dbReference>
<accession>A0A6A6RV75</accession>
<evidence type="ECO:0000256" key="1">
    <source>
        <dbReference type="SAM" id="Phobius"/>
    </source>
</evidence>
<dbReference type="AlphaFoldDB" id="A0A6A6RV75"/>
<evidence type="ECO:0000313" key="3">
    <source>
        <dbReference type="Proteomes" id="UP000799753"/>
    </source>
</evidence>
<dbReference type="EMBL" id="MU006790">
    <property type="protein sequence ID" value="KAF2638303.1"/>
    <property type="molecule type" value="Genomic_DNA"/>
</dbReference>
<keyword evidence="1" id="KW-0472">Membrane</keyword>
<protein>
    <submittedName>
        <fullName evidence="2">Uncharacterized protein</fullName>
    </submittedName>
</protein>
<feature type="transmembrane region" description="Helical" evidence="1">
    <location>
        <begin position="28"/>
        <end position="55"/>
    </location>
</feature>
<name>A0A6A6RV75_9PLEO</name>
<dbReference type="InterPro" id="IPR053018">
    <property type="entry name" value="Elsinochrome_Biosynth-Asso"/>
</dbReference>